<evidence type="ECO:0000313" key="2">
    <source>
        <dbReference type="EMBL" id="RCW26096.1"/>
    </source>
</evidence>
<keyword evidence="1" id="KW-0472">Membrane</keyword>
<dbReference type="AlphaFoldDB" id="A0A368UKU9"/>
<reference evidence="2 3" key="1">
    <citation type="submission" date="2018-07" db="EMBL/GenBank/DDBJ databases">
        <title>Freshwater and sediment microbial communities from various areas in North America, analyzing microbe dynamics in response to fracking.</title>
        <authorList>
            <person name="Lamendella R."/>
        </authorList>
    </citation>
    <scope>NUCLEOTIDE SEQUENCE [LARGE SCALE GENOMIC DNA]</scope>
    <source>
        <strain evidence="2 3">160A</strain>
    </source>
</reference>
<sequence>MPYFLFNVNGKALDVFALLLSLLMFFLRFNHETIGGNKILCLNGIIIF</sequence>
<comment type="caution">
    <text evidence="2">The sequence shown here is derived from an EMBL/GenBank/DDBJ whole genome shotgun (WGS) entry which is preliminary data.</text>
</comment>
<keyword evidence="1" id="KW-0812">Transmembrane</keyword>
<accession>A0A368UKU9</accession>
<gene>
    <name evidence="2" type="ORF">DFO77_14115</name>
</gene>
<organism evidence="2 3">
    <name type="scientific">Marinilabilia salmonicolor</name>
    <dbReference type="NCBI Taxonomy" id="989"/>
    <lineage>
        <taxon>Bacteria</taxon>
        <taxon>Pseudomonadati</taxon>
        <taxon>Bacteroidota</taxon>
        <taxon>Bacteroidia</taxon>
        <taxon>Marinilabiliales</taxon>
        <taxon>Marinilabiliaceae</taxon>
        <taxon>Marinilabilia</taxon>
    </lineage>
</organism>
<protein>
    <submittedName>
        <fullName evidence="2">Uncharacterized protein</fullName>
    </submittedName>
</protein>
<name>A0A368UKU9_9BACT</name>
<dbReference type="EMBL" id="QPIZ01000041">
    <property type="protein sequence ID" value="RCW26096.1"/>
    <property type="molecule type" value="Genomic_DNA"/>
</dbReference>
<evidence type="ECO:0000256" key="1">
    <source>
        <dbReference type="SAM" id="Phobius"/>
    </source>
</evidence>
<proteinExistence type="predicted"/>
<evidence type="ECO:0000313" key="3">
    <source>
        <dbReference type="Proteomes" id="UP000252733"/>
    </source>
</evidence>
<feature type="transmembrane region" description="Helical" evidence="1">
    <location>
        <begin position="12"/>
        <end position="29"/>
    </location>
</feature>
<keyword evidence="3" id="KW-1185">Reference proteome</keyword>
<dbReference type="Proteomes" id="UP000252733">
    <property type="component" value="Unassembled WGS sequence"/>
</dbReference>
<keyword evidence="1" id="KW-1133">Transmembrane helix</keyword>